<evidence type="ECO:0000256" key="1">
    <source>
        <dbReference type="ARBA" id="ARBA00004651"/>
    </source>
</evidence>
<keyword evidence="5 6" id="KW-0472">Membrane</keyword>
<keyword evidence="3 6" id="KW-0812">Transmembrane</keyword>
<reference evidence="9" key="1">
    <citation type="submission" date="2016-10" db="EMBL/GenBank/DDBJ databases">
        <authorList>
            <person name="Varghese N."/>
            <person name="Submissions S."/>
        </authorList>
    </citation>
    <scope>NUCLEOTIDE SEQUENCE [LARGE SCALE GENOMIC DNA]</scope>
    <source>
        <strain evidence="9">DSM 5918</strain>
    </source>
</reference>
<feature type="transmembrane region" description="Helical" evidence="6">
    <location>
        <begin position="524"/>
        <end position="545"/>
    </location>
</feature>
<feature type="transmembrane region" description="Helical" evidence="6">
    <location>
        <begin position="673"/>
        <end position="691"/>
    </location>
</feature>
<dbReference type="InterPro" id="IPR050189">
    <property type="entry name" value="MFS_Efflux_Transporters"/>
</dbReference>
<dbReference type="GO" id="GO:0022857">
    <property type="term" value="F:transmembrane transporter activity"/>
    <property type="evidence" value="ECO:0007669"/>
    <property type="project" value="InterPro"/>
</dbReference>
<evidence type="ECO:0000256" key="2">
    <source>
        <dbReference type="ARBA" id="ARBA00022475"/>
    </source>
</evidence>
<feature type="transmembrane region" description="Helical" evidence="6">
    <location>
        <begin position="465"/>
        <end position="484"/>
    </location>
</feature>
<feature type="transmembrane region" description="Helical" evidence="6">
    <location>
        <begin position="765"/>
        <end position="782"/>
    </location>
</feature>
<gene>
    <name evidence="8" type="ORF">SAMN04488082_10277</name>
</gene>
<dbReference type="Proteomes" id="UP000198635">
    <property type="component" value="Unassembled WGS sequence"/>
</dbReference>
<feature type="transmembrane region" description="Helical" evidence="6">
    <location>
        <begin position="181"/>
        <end position="203"/>
    </location>
</feature>
<dbReference type="OrthoDB" id="1679175at2"/>
<protein>
    <submittedName>
        <fullName evidence="8">Predicted arabinose efflux permease, MFS family</fullName>
    </submittedName>
</protein>
<feature type="transmembrane region" description="Helical" evidence="6">
    <location>
        <begin position="607"/>
        <end position="630"/>
    </location>
</feature>
<dbReference type="Gene3D" id="1.20.1250.20">
    <property type="entry name" value="MFS general substrate transporter like domains"/>
    <property type="match status" value="1"/>
</dbReference>
<evidence type="ECO:0000256" key="5">
    <source>
        <dbReference type="ARBA" id="ARBA00023136"/>
    </source>
</evidence>
<dbReference type="RefSeq" id="WP_092372560.1">
    <property type="nucleotide sequence ID" value="NZ_FORX01000002.1"/>
</dbReference>
<feature type="transmembrane region" description="Helical" evidence="6">
    <location>
        <begin position="490"/>
        <end position="512"/>
    </location>
</feature>
<dbReference type="EMBL" id="FORX01000002">
    <property type="protein sequence ID" value="SFJ23666.1"/>
    <property type="molecule type" value="Genomic_DNA"/>
</dbReference>
<evidence type="ECO:0000313" key="9">
    <source>
        <dbReference type="Proteomes" id="UP000198635"/>
    </source>
</evidence>
<evidence type="ECO:0000256" key="3">
    <source>
        <dbReference type="ARBA" id="ARBA00022692"/>
    </source>
</evidence>
<dbReference type="InterPro" id="IPR020846">
    <property type="entry name" value="MFS_dom"/>
</dbReference>
<dbReference type="Pfam" id="PF07690">
    <property type="entry name" value="MFS_1"/>
    <property type="match status" value="1"/>
</dbReference>
<evidence type="ECO:0000259" key="7">
    <source>
        <dbReference type="PROSITE" id="PS50850"/>
    </source>
</evidence>
<dbReference type="GO" id="GO:0005886">
    <property type="term" value="C:plasma membrane"/>
    <property type="evidence" value="ECO:0007669"/>
    <property type="project" value="UniProtKB-SubCell"/>
</dbReference>
<dbReference type="SUPFAM" id="SSF103473">
    <property type="entry name" value="MFS general substrate transporter"/>
    <property type="match status" value="1"/>
</dbReference>
<comment type="subcellular location">
    <subcellularLocation>
        <location evidence="1">Cell membrane</location>
        <topology evidence="1">Multi-pass membrane protein</topology>
    </subcellularLocation>
</comment>
<dbReference type="PANTHER" id="PTHR43124:SF3">
    <property type="entry name" value="CHLORAMPHENICOL EFFLUX PUMP RV0191"/>
    <property type="match status" value="1"/>
</dbReference>
<feature type="domain" description="Major facilitator superfamily (MFS) profile" evidence="7">
    <location>
        <begin position="359"/>
        <end position="786"/>
    </location>
</feature>
<organism evidence="8 9">
    <name type="scientific">Desulfomicrobium apsheronum</name>
    <dbReference type="NCBI Taxonomy" id="52560"/>
    <lineage>
        <taxon>Bacteria</taxon>
        <taxon>Pseudomonadati</taxon>
        <taxon>Thermodesulfobacteriota</taxon>
        <taxon>Desulfovibrionia</taxon>
        <taxon>Desulfovibrionales</taxon>
        <taxon>Desulfomicrobiaceae</taxon>
        <taxon>Desulfomicrobium</taxon>
    </lineage>
</organism>
<feature type="transmembrane region" description="Helical" evidence="6">
    <location>
        <begin position="642"/>
        <end position="661"/>
    </location>
</feature>
<dbReference type="InterPro" id="IPR036259">
    <property type="entry name" value="MFS_trans_sf"/>
</dbReference>
<feature type="transmembrane region" description="Helical" evidence="6">
    <location>
        <begin position="435"/>
        <end position="456"/>
    </location>
</feature>
<accession>A0A1I3PRP2</accession>
<keyword evidence="4 6" id="KW-1133">Transmembrane helix</keyword>
<feature type="transmembrane region" description="Helical" evidence="6">
    <location>
        <begin position="551"/>
        <end position="573"/>
    </location>
</feature>
<evidence type="ECO:0000256" key="4">
    <source>
        <dbReference type="ARBA" id="ARBA00022989"/>
    </source>
</evidence>
<dbReference type="PANTHER" id="PTHR43124">
    <property type="entry name" value="PURINE EFFLUX PUMP PBUE"/>
    <property type="match status" value="1"/>
</dbReference>
<feature type="transmembrane region" description="Helical" evidence="6">
    <location>
        <begin position="215"/>
        <end position="235"/>
    </location>
</feature>
<dbReference type="AlphaFoldDB" id="A0A1I3PRP2"/>
<dbReference type="InterPro" id="IPR011701">
    <property type="entry name" value="MFS"/>
</dbReference>
<evidence type="ECO:0000313" key="8">
    <source>
        <dbReference type="EMBL" id="SFJ23666.1"/>
    </source>
</evidence>
<name>A0A1I3PRP2_9BACT</name>
<feature type="transmembrane region" description="Helical" evidence="6">
    <location>
        <begin position="396"/>
        <end position="415"/>
    </location>
</feature>
<dbReference type="PROSITE" id="PS50850">
    <property type="entry name" value="MFS"/>
    <property type="match status" value="1"/>
</dbReference>
<keyword evidence="9" id="KW-1185">Reference proteome</keyword>
<proteinExistence type="predicted"/>
<keyword evidence="2" id="KW-1003">Cell membrane</keyword>
<feature type="transmembrane region" description="Helical" evidence="6">
    <location>
        <begin position="358"/>
        <end position="376"/>
    </location>
</feature>
<sequence length="797" mass="84481">MSTAPGPKPVSIAQNRSRLPFLLGGLTALLCAQILYGVLVLSALHKQYAKPMLAVQALTCEELGHRLGLMTRLGKTPERVERLGQILAAYKDTASDTLVVLGADGRVLEGWGLPKNSIFHLPAESGTVRGNIVEFSKDGNLWLASPLKDREGRAVGHVVLGMDDQRRSEQVWQVLRDNVRLLGGITAAAALLLTVLALTVRTAPLPGGSFPKKRVYASLVLPLVAGQLLFAAAMLPPLRDMNESHMDTVAGQLGRHLGGEIDHLLDLGLGLNQLPPVTQHMAGLQQFLPEAQGLAILDADGTRLHAADAKGALDDADWQRVKEKSLTTDVPFKAGVVRVLMSSEAVAANIRAITLDTLTMTVVAILFLMELVNLLVMREERLRLNDPRPLSTSAGFMRPIIFVCMFAIDLSLSFVPLRLGELSPDLLGLPPDVVMSLPVSFEMFMVGLAIMLGGFWSERSGWRPLLLTGVSVVTLGNLASGLSADPFLYIASRGLAGAGYGLLNLSAQLFVLAHSRPDQRAGNLAAVFAGLFAGALCGSASGGLIADRLGYAGAFQVAAALMLLTGLVLWRTLPREHAPQRKGPALAHSMPGLRETLSFITDPRMAALLFLNIVPGAFVTVCLFQFFVPVSLNQGGASPADIGRVTMIFPLVIVYLGPLFGRIVDRSDRKYRHLALAGLVAAVSVGALMALDGIAAATLAVTLLGLSNAILSNAQGAYALELPATERYGAARAMGIYNVVERLGQVLGPVSLGIIIAVWGRNAGLGVMAIGLAAMSLAFAVTSSRQPSKIAELTTQS</sequence>
<evidence type="ECO:0000256" key="6">
    <source>
        <dbReference type="SAM" id="Phobius"/>
    </source>
</evidence>
<dbReference type="STRING" id="52560.SAMN04488082_10277"/>
<feature type="transmembrane region" description="Helical" evidence="6">
    <location>
        <begin position="21"/>
        <end position="44"/>
    </location>
</feature>